<dbReference type="Proteomes" id="UP000014680">
    <property type="component" value="Unassembled WGS sequence"/>
</dbReference>
<evidence type="ECO:0000256" key="1">
    <source>
        <dbReference type="ARBA" id="ARBA00006270"/>
    </source>
</evidence>
<dbReference type="GeneID" id="14888749"/>
<protein>
    <submittedName>
        <fullName evidence="6">Uncharacterized protein</fullName>
    </submittedName>
</protein>
<dbReference type="InterPro" id="IPR027417">
    <property type="entry name" value="P-loop_NTPase"/>
</dbReference>
<dbReference type="PROSITE" id="PS51421">
    <property type="entry name" value="RAS"/>
    <property type="match status" value="1"/>
</dbReference>
<dbReference type="PRINTS" id="PR00449">
    <property type="entry name" value="RASTRNSFRMNG"/>
</dbReference>
<dbReference type="EMBL" id="KB206573">
    <property type="protein sequence ID" value="ELP89743.1"/>
    <property type="molecule type" value="Genomic_DNA"/>
</dbReference>
<dbReference type="Pfam" id="PF00071">
    <property type="entry name" value="Ras"/>
    <property type="match status" value="1"/>
</dbReference>
<dbReference type="GO" id="GO:0003924">
    <property type="term" value="F:GTPase activity"/>
    <property type="evidence" value="ECO:0007669"/>
    <property type="project" value="InterPro"/>
</dbReference>
<dbReference type="FunFam" id="3.40.50.300:FF:001072">
    <property type="entry name" value="Rab family GTPase"/>
    <property type="match status" value="1"/>
</dbReference>
<dbReference type="GO" id="GO:0005525">
    <property type="term" value="F:GTP binding"/>
    <property type="evidence" value="ECO:0007669"/>
    <property type="project" value="UniProtKB-KW"/>
</dbReference>
<evidence type="ECO:0000256" key="5">
    <source>
        <dbReference type="ARBA" id="ARBA00023288"/>
    </source>
</evidence>
<sequence length="202" mass="23307">MTKKNNNERMELTIKMLMLGESGVGKTSLLLRFTENKFFKDITSTIGIDFRMKRMEFEGMMYRLQLWDTAGQERFRTIVTSYYRGVSGIILVYDVTSKESFENIKYWSDNVNKNAEEYVELMLIGNKTDLEQNRVVSSEQGQMLADTLGIPFLETNAISYEKTVSVFRSLLGRVINRKSGQCLDKSNHINVNDQVKKTLTCC</sequence>
<dbReference type="PANTHER" id="PTHR47980">
    <property type="entry name" value="LD44762P"/>
    <property type="match status" value="1"/>
</dbReference>
<accession>A0A0A1U5S6</accession>
<dbReference type="SMART" id="SM00173">
    <property type="entry name" value="RAS"/>
    <property type="match status" value="1"/>
</dbReference>
<dbReference type="SMART" id="SM00175">
    <property type="entry name" value="RAB"/>
    <property type="match status" value="1"/>
</dbReference>
<keyword evidence="7" id="KW-1185">Reference proteome</keyword>
<evidence type="ECO:0000256" key="3">
    <source>
        <dbReference type="ARBA" id="ARBA00022741"/>
    </source>
</evidence>
<dbReference type="PROSITE" id="PS51420">
    <property type="entry name" value="RHO"/>
    <property type="match status" value="1"/>
</dbReference>
<evidence type="ECO:0000313" key="7">
    <source>
        <dbReference type="Proteomes" id="UP000014680"/>
    </source>
</evidence>
<comment type="similarity">
    <text evidence="1">Belongs to the small GTPase superfamily. Rab family.</text>
</comment>
<proteinExistence type="inferred from homology"/>
<dbReference type="SMART" id="SM00176">
    <property type="entry name" value="RAN"/>
    <property type="match status" value="1"/>
</dbReference>
<keyword evidence="3" id="KW-0547">Nucleotide-binding</keyword>
<dbReference type="PROSITE" id="PS51419">
    <property type="entry name" value="RAB"/>
    <property type="match status" value="1"/>
</dbReference>
<dbReference type="InterPro" id="IPR005225">
    <property type="entry name" value="Small_GTP-bd"/>
</dbReference>
<dbReference type="OMA" id="RMELTIK"/>
<dbReference type="NCBIfam" id="TIGR00231">
    <property type="entry name" value="small_GTP"/>
    <property type="match status" value="1"/>
</dbReference>
<dbReference type="OrthoDB" id="9989112at2759"/>
<dbReference type="InterPro" id="IPR001806">
    <property type="entry name" value="Small_GTPase"/>
</dbReference>
<gene>
    <name evidence="6" type="ORF">EIN_424250</name>
</gene>
<evidence type="ECO:0000256" key="4">
    <source>
        <dbReference type="ARBA" id="ARBA00023134"/>
    </source>
</evidence>
<dbReference type="SMART" id="SM00174">
    <property type="entry name" value="RHO"/>
    <property type="match status" value="1"/>
</dbReference>
<comment type="similarity">
    <text evidence="2">Belongs to the small GTPase superfamily. Rho family.</text>
</comment>
<evidence type="ECO:0000313" key="6">
    <source>
        <dbReference type="EMBL" id="ELP89743.1"/>
    </source>
</evidence>
<dbReference type="KEGG" id="eiv:EIN_424250"/>
<dbReference type="VEuPathDB" id="AmoebaDB:EIN_424250"/>
<organism evidence="6 7">
    <name type="scientific">Entamoeba invadens IP1</name>
    <dbReference type="NCBI Taxonomy" id="370355"/>
    <lineage>
        <taxon>Eukaryota</taxon>
        <taxon>Amoebozoa</taxon>
        <taxon>Evosea</taxon>
        <taxon>Archamoebae</taxon>
        <taxon>Mastigamoebida</taxon>
        <taxon>Entamoebidae</taxon>
        <taxon>Entamoeba</taxon>
    </lineage>
</organism>
<dbReference type="RefSeq" id="XP_004256514.1">
    <property type="nucleotide sequence ID" value="XM_004256466.1"/>
</dbReference>
<keyword evidence="5" id="KW-0449">Lipoprotein</keyword>
<dbReference type="SUPFAM" id="SSF52540">
    <property type="entry name" value="P-loop containing nucleoside triphosphate hydrolases"/>
    <property type="match status" value="1"/>
</dbReference>
<dbReference type="CDD" id="cd00154">
    <property type="entry name" value="Rab"/>
    <property type="match status" value="1"/>
</dbReference>
<evidence type="ECO:0000256" key="2">
    <source>
        <dbReference type="ARBA" id="ARBA00010142"/>
    </source>
</evidence>
<dbReference type="InterPro" id="IPR050305">
    <property type="entry name" value="Small_GTPase_Rab"/>
</dbReference>
<dbReference type="AlphaFoldDB" id="A0A0A1U5S6"/>
<keyword evidence="4" id="KW-0342">GTP-binding</keyword>
<dbReference type="Gene3D" id="3.40.50.300">
    <property type="entry name" value="P-loop containing nucleotide triphosphate hydrolases"/>
    <property type="match status" value="1"/>
</dbReference>
<reference evidence="6 7" key="1">
    <citation type="submission" date="2012-10" db="EMBL/GenBank/DDBJ databases">
        <authorList>
            <person name="Zafar N."/>
            <person name="Inman J."/>
            <person name="Hall N."/>
            <person name="Lorenzi H."/>
            <person name="Caler E."/>
        </authorList>
    </citation>
    <scope>NUCLEOTIDE SEQUENCE [LARGE SCALE GENOMIC DNA]</scope>
    <source>
        <strain evidence="6 7">IP1</strain>
    </source>
</reference>
<name>A0A0A1U5S6_ENTIV</name>